<sequence length="664" mass="74544">MCGICGVFDPAAPPSSDLTLRMMTALSHRGPDGSGYYLDDVVALGHTRLSIIDAAGGTQPMSGEDEQVWVTFNGEIFNYVELARELRDRGHRFRTSSDTEVIVHAWEEWGADCFRRFNGQWAIAIWDRRSKRLILSRDRFGIHPLYYARTGRRVVFASEVKALFCDLTIAREFDPEGLDDLLTLWSATAPRTLFAGIRQIVPGTYLSIDEDDLTTHEYWTTSFPERGMETHQDVRENAERLRESIVEATRLRFRRSDVPVGAYLSGGIDSAVTAATIAEFAESDVHTFSLRFADAEYDEGSHQQLMQQRLGTTHRELAITGHDIAEALPHAVWHAETAILRSAPAPMMLLSHLVRSEGYKVVVTGEGADEVLAGYDIFREAKVRALMAEEPDADARMRMVDQLYPWMRRSPGQVPAFAQSFFNRPVDPDDLAVSHRPRWQSTASIKPMLHPARRPDAGGAPERVLADMPADAGAWDPLSRAQWLELHTLLPGYLLSSQGDRMLMANSVEGRFPFLDHNVFDVAASIPAEQKLDGLDEKHILKRAFSDLVPREIIERPKQPYRAPDAASIFMADAPDWVMELTSPRDVDAAGIWQPRAVELLLEKARRTSGQGMGNTDNMRIMAVLTTQLLHQMLIRDWHPPEPDPPAPIAVFDRTTGNHRGKHD</sequence>
<evidence type="ECO:0000256" key="6">
    <source>
        <dbReference type="ARBA" id="ARBA00022888"/>
    </source>
</evidence>
<dbReference type="InterPro" id="IPR001962">
    <property type="entry name" value="Asn_synthase"/>
</dbReference>
<organism evidence="11 12">
    <name type="scientific">Microbacterium profundi</name>
    <dbReference type="NCBI Taxonomy" id="450380"/>
    <lineage>
        <taxon>Bacteria</taxon>
        <taxon>Bacillati</taxon>
        <taxon>Actinomycetota</taxon>
        <taxon>Actinomycetes</taxon>
        <taxon>Micrococcales</taxon>
        <taxon>Microbacteriaceae</taxon>
        <taxon>Microbacterium</taxon>
    </lineage>
</organism>
<comment type="similarity">
    <text evidence="2">Belongs to the asparagine synthetase family.</text>
</comment>
<evidence type="ECO:0000313" key="12">
    <source>
        <dbReference type="Proteomes" id="UP001553715"/>
    </source>
</evidence>
<keyword evidence="12" id="KW-1185">Reference proteome</keyword>
<dbReference type="PIRSF" id="PIRSF001589">
    <property type="entry name" value="Asn_synthetase_glu-h"/>
    <property type="match status" value="1"/>
</dbReference>
<name>A0ABV3LJL4_9MICO</name>
<dbReference type="RefSeq" id="WP_033105037.1">
    <property type="nucleotide sequence ID" value="NZ_JBFBMH010000021.1"/>
</dbReference>
<dbReference type="InterPro" id="IPR033738">
    <property type="entry name" value="AsnB_N"/>
</dbReference>
<comment type="pathway">
    <text evidence="1">Amino-acid biosynthesis; L-asparagine biosynthesis; L-asparagine from L-aspartate (L-Gln route): step 1/1.</text>
</comment>
<keyword evidence="7" id="KW-0315">Glutamine amidotransferase</keyword>
<evidence type="ECO:0000256" key="9">
    <source>
        <dbReference type="SAM" id="MobiDB-lite"/>
    </source>
</evidence>
<feature type="region of interest" description="Disordered" evidence="9">
    <location>
        <begin position="639"/>
        <end position="664"/>
    </location>
</feature>
<evidence type="ECO:0000256" key="7">
    <source>
        <dbReference type="ARBA" id="ARBA00022962"/>
    </source>
</evidence>
<evidence type="ECO:0000256" key="3">
    <source>
        <dbReference type="ARBA" id="ARBA00012737"/>
    </source>
</evidence>
<evidence type="ECO:0000256" key="1">
    <source>
        <dbReference type="ARBA" id="ARBA00005187"/>
    </source>
</evidence>
<evidence type="ECO:0000256" key="8">
    <source>
        <dbReference type="ARBA" id="ARBA00048741"/>
    </source>
</evidence>
<dbReference type="InterPro" id="IPR014729">
    <property type="entry name" value="Rossmann-like_a/b/a_fold"/>
</dbReference>
<dbReference type="PROSITE" id="PS51278">
    <property type="entry name" value="GATASE_TYPE_2"/>
    <property type="match status" value="1"/>
</dbReference>
<dbReference type="Gene3D" id="3.40.50.620">
    <property type="entry name" value="HUPs"/>
    <property type="match status" value="1"/>
</dbReference>
<feature type="domain" description="Glutamine amidotransferase type-2" evidence="10">
    <location>
        <begin position="2"/>
        <end position="211"/>
    </location>
</feature>
<evidence type="ECO:0000313" key="11">
    <source>
        <dbReference type="EMBL" id="MEW1976074.1"/>
    </source>
</evidence>
<accession>A0ABV3LJL4</accession>
<dbReference type="Proteomes" id="UP001553715">
    <property type="component" value="Unassembled WGS sequence"/>
</dbReference>
<dbReference type="Pfam" id="PF13537">
    <property type="entry name" value="GATase_7"/>
    <property type="match status" value="1"/>
</dbReference>
<gene>
    <name evidence="11" type="primary">asnB</name>
    <name evidence="11" type="ORF">AB0301_13525</name>
</gene>
<evidence type="ECO:0000259" key="10">
    <source>
        <dbReference type="PROSITE" id="PS51278"/>
    </source>
</evidence>
<dbReference type="CDD" id="cd01991">
    <property type="entry name" value="Asn_synthase_B_C"/>
    <property type="match status" value="1"/>
</dbReference>
<dbReference type="NCBIfam" id="TIGR01536">
    <property type="entry name" value="asn_synth_AEB"/>
    <property type="match status" value="1"/>
</dbReference>
<comment type="caution">
    <text evidence="11">The sequence shown here is derived from an EMBL/GenBank/DDBJ whole genome shotgun (WGS) entry which is preliminary data.</text>
</comment>
<evidence type="ECO:0000256" key="2">
    <source>
        <dbReference type="ARBA" id="ARBA00005752"/>
    </source>
</evidence>
<dbReference type="InterPro" id="IPR029055">
    <property type="entry name" value="Ntn_hydrolases_N"/>
</dbReference>
<dbReference type="CDD" id="cd00712">
    <property type="entry name" value="AsnB"/>
    <property type="match status" value="1"/>
</dbReference>
<dbReference type="SUPFAM" id="SSF56235">
    <property type="entry name" value="N-terminal nucleophile aminohydrolases (Ntn hydrolases)"/>
    <property type="match status" value="1"/>
</dbReference>
<dbReference type="InterPro" id="IPR051786">
    <property type="entry name" value="ASN_synthetase/amidase"/>
</dbReference>
<keyword evidence="6" id="KW-0061">Asparagine biosynthesis</keyword>
<keyword evidence="11" id="KW-0436">Ligase</keyword>
<dbReference type="SUPFAM" id="SSF52402">
    <property type="entry name" value="Adenine nucleotide alpha hydrolases-like"/>
    <property type="match status" value="1"/>
</dbReference>
<dbReference type="PANTHER" id="PTHR43284:SF1">
    <property type="entry name" value="ASPARAGINE SYNTHETASE"/>
    <property type="match status" value="1"/>
</dbReference>
<comment type="catalytic activity">
    <reaction evidence="8">
        <text>L-aspartate + L-glutamine + ATP + H2O = L-asparagine + L-glutamate + AMP + diphosphate + H(+)</text>
        <dbReference type="Rhea" id="RHEA:12228"/>
        <dbReference type="ChEBI" id="CHEBI:15377"/>
        <dbReference type="ChEBI" id="CHEBI:15378"/>
        <dbReference type="ChEBI" id="CHEBI:29985"/>
        <dbReference type="ChEBI" id="CHEBI:29991"/>
        <dbReference type="ChEBI" id="CHEBI:30616"/>
        <dbReference type="ChEBI" id="CHEBI:33019"/>
        <dbReference type="ChEBI" id="CHEBI:58048"/>
        <dbReference type="ChEBI" id="CHEBI:58359"/>
        <dbReference type="ChEBI" id="CHEBI:456215"/>
        <dbReference type="EC" id="6.3.5.4"/>
    </reaction>
</comment>
<dbReference type="Gene3D" id="3.60.20.10">
    <property type="entry name" value="Glutamine Phosphoribosylpyrophosphate, subunit 1, domain 1"/>
    <property type="match status" value="1"/>
</dbReference>
<evidence type="ECO:0000256" key="5">
    <source>
        <dbReference type="ARBA" id="ARBA00022840"/>
    </source>
</evidence>
<protein>
    <recommendedName>
        <fullName evidence="3">asparagine synthase (glutamine-hydrolyzing)</fullName>
        <ecNumber evidence="3">6.3.5.4</ecNumber>
    </recommendedName>
</protein>
<dbReference type="GO" id="GO:0004066">
    <property type="term" value="F:asparagine synthase (glutamine-hydrolyzing) activity"/>
    <property type="evidence" value="ECO:0007669"/>
    <property type="project" value="UniProtKB-EC"/>
</dbReference>
<dbReference type="InterPro" id="IPR006426">
    <property type="entry name" value="Asn_synth_AEB"/>
</dbReference>
<dbReference type="Pfam" id="PF00733">
    <property type="entry name" value="Asn_synthase"/>
    <property type="match status" value="1"/>
</dbReference>
<keyword evidence="5" id="KW-0067">ATP-binding</keyword>
<keyword evidence="6" id="KW-0028">Amino-acid biosynthesis</keyword>
<dbReference type="EC" id="6.3.5.4" evidence="3"/>
<proteinExistence type="inferred from homology"/>
<dbReference type="EMBL" id="JBFBMH010000021">
    <property type="protein sequence ID" value="MEW1976074.1"/>
    <property type="molecule type" value="Genomic_DNA"/>
</dbReference>
<dbReference type="PANTHER" id="PTHR43284">
    <property type="entry name" value="ASPARAGINE SYNTHETASE (GLUTAMINE-HYDROLYZING)"/>
    <property type="match status" value="1"/>
</dbReference>
<dbReference type="InterPro" id="IPR017932">
    <property type="entry name" value="GATase_2_dom"/>
</dbReference>
<keyword evidence="4" id="KW-0547">Nucleotide-binding</keyword>
<reference evidence="11 12" key="1">
    <citation type="submission" date="2024-06" db="EMBL/GenBank/DDBJ databases">
        <title>The Natural Products Discovery Center: Release of the First 8490 Sequenced Strains for Exploring Actinobacteria Biosynthetic Diversity.</title>
        <authorList>
            <person name="Kalkreuter E."/>
            <person name="Kautsar S.A."/>
            <person name="Yang D."/>
            <person name="Bader C.D."/>
            <person name="Teijaro C.N."/>
            <person name="Fluegel L."/>
            <person name="Davis C.M."/>
            <person name="Simpson J.R."/>
            <person name="Lauterbach L."/>
            <person name="Steele A.D."/>
            <person name="Gui C."/>
            <person name="Meng S."/>
            <person name="Li G."/>
            <person name="Viehrig K."/>
            <person name="Ye F."/>
            <person name="Su P."/>
            <person name="Kiefer A.F."/>
            <person name="Nichols A."/>
            <person name="Cepeda A.J."/>
            <person name="Yan W."/>
            <person name="Fan B."/>
            <person name="Jiang Y."/>
            <person name="Adhikari A."/>
            <person name="Zheng C.-J."/>
            <person name="Schuster L."/>
            <person name="Cowan T.M."/>
            <person name="Smanski M.J."/>
            <person name="Chevrette M.G."/>
            <person name="De Carvalho L.P.S."/>
            <person name="Shen B."/>
        </authorList>
    </citation>
    <scope>NUCLEOTIDE SEQUENCE [LARGE SCALE GENOMIC DNA]</scope>
    <source>
        <strain evidence="11 12">NPDC077434</strain>
    </source>
</reference>
<evidence type="ECO:0000256" key="4">
    <source>
        <dbReference type="ARBA" id="ARBA00022741"/>
    </source>
</evidence>